<protein>
    <submittedName>
        <fullName evidence="1">Uncharacterized protein</fullName>
    </submittedName>
</protein>
<dbReference type="EMBL" id="FLUO01000001">
    <property type="protein sequence ID" value="SBV98728.1"/>
    <property type="molecule type" value="Genomic_DNA"/>
</dbReference>
<name>A0A212JH31_9PROT</name>
<organism evidence="1">
    <name type="scientific">uncultured Alphaproteobacteria bacterium</name>
    <dbReference type="NCBI Taxonomy" id="91750"/>
    <lineage>
        <taxon>Bacteria</taxon>
        <taxon>Pseudomonadati</taxon>
        <taxon>Pseudomonadota</taxon>
        <taxon>Alphaproteobacteria</taxon>
        <taxon>environmental samples</taxon>
    </lineage>
</organism>
<gene>
    <name evidence="1" type="ORF">KL86APRO_11048</name>
</gene>
<dbReference type="AlphaFoldDB" id="A0A212JH31"/>
<reference evidence="1" key="1">
    <citation type="submission" date="2016-04" db="EMBL/GenBank/DDBJ databases">
        <authorList>
            <person name="Evans L.H."/>
            <person name="Alamgir A."/>
            <person name="Owens N."/>
            <person name="Weber N.D."/>
            <person name="Virtaneva K."/>
            <person name="Barbian K."/>
            <person name="Babar A."/>
            <person name="Rosenke K."/>
        </authorList>
    </citation>
    <scope>NUCLEOTIDE SEQUENCE</scope>
    <source>
        <strain evidence="1">86</strain>
    </source>
</reference>
<sequence>MKRTRLWQRPLQAAAGKLHALTSVRVGNRRHPSHLTTRPFVGLVLRQLNFDIDAALSRRHQAGQVNGLAFNKFQGTWAIQLTREFVNSPLESDAEHIEILSCVEPFGRYLLLQW</sequence>
<accession>A0A212JH31</accession>
<proteinExistence type="predicted"/>
<evidence type="ECO:0000313" key="1">
    <source>
        <dbReference type="EMBL" id="SBV98728.1"/>
    </source>
</evidence>